<dbReference type="AlphaFoldDB" id="A0A5E7ATE5"/>
<dbReference type="RefSeq" id="WP_150796904.1">
    <property type="nucleotide sequence ID" value="NZ_CABVHU010000002.1"/>
</dbReference>
<feature type="domain" description="Fibronectin type-III" evidence="3">
    <location>
        <begin position="603"/>
        <end position="689"/>
    </location>
</feature>
<dbReference type="PROSITE" id="PS50853">
    <property type="entry name" value="FN3"/>
    <property type="match status" value="5"/>
</dbReference>
<dbReference type="EMBL" id="CABVHU010000002">
    <property type="protein sequence ID" value="VVN79984.1"/>
    <property type="molecule type" value="Genomic_DNA"/>
</dbReference>
<dbReference type="Proteomes" id="UP000409037">
    <property type="component" value="Unassembled WGS sequence"/>
</dbReference>
<feature type="region of interest" description="Disordered" evidence="2">
    <location>
        <begin position="1"/>
        <end position="24"/>
    </location>
</feature>
<dbReference type="PANTHER" id="PTHR46708">
    <property type="entry name" value="TENASCIN"/>
    <property type="match status" value="1"/>
</dbReference>
<dbReference type="InterPro" id="IPR036116">
    <property type="entry name" value="FN3_sf"/>
</dbReference>
<dbReference type="SUPFAM" id="SSF51695">
    <property type="entry name" value="PLC-like phosphodiesterases"/>
    <property type="match status" value="1"/>
</dbReference>
<evidence type="ECO:0000256" key="2">
    <source>
        <dbReference type="SAM" id="MobiDB-lite"/>
    </source>
</evidence>
<dbReference type="SUPFAM" id="SSF49265">
    <property type="entry name" value="Fibronectin type III"/>
    <property type="match status" value="4"/>
</dbReference>
<keyword evidence="1" id="KW-0677">Repeat</keyword>
<name>A0A5E7ATE5_PSEFL</name>
<feature type="domain" description="Fibronectin type-III" evidence="3">
    <location>
        <begin position="863"/>
        <end position="949"/>
    </location>
</feature>
<dbReference type="SMART" id="SM00060">
    <property type="entry name" value="FN3"/>
    <property type="match status" value="8"/>
</dbReference>
<dbReference type="OrthoDB" id="7021323at2"/>
<protein>
    <recommendedName>
        <fullName evidence="3">Fibronectin type-III domain-containing protein</fullName>
    </recommendedName>
</protein>
<feature type="domain" description="Fibronectin type-III" evidence="3">
    <location>
        <begin position="953"/>
        <end position="1041"/>
    </location>
</feature>
<dbReference type="Pfam" id="PF00041">
    <property type="entry name" value="fn3"/>
    <property type="match status" value="1"/>
</dbReference>
<dbReference type="PANTHER" id="PTHR46708:SF2">
    <property type="entry name" value="FIBRONECTIN TYPE-III DOMAIN-CONTAINING PROTEIN"/>
    <property type="match status" value="1"/>
</dbReference>
<dbReference type="PROSITE" id="PS50007">
    <property type="entry name" value="PIPLC_X_DOMAIN"/>
    <property type="match status" value="1"/>
</dbReference>
<organism evidence="4 5">
    <name type="scientific">Pseudomonas fluorescens</name>
    <dbReference type="NCBI Taxonomy" id="294"/>
    <lineage>
        <taxon>Bacteria</taxon>
        <taxon>Pseudomonadati</taxon>
        <taxon>Pseudomonadota</taxon>
        <taxon>Gammaproteobacteria</taxon>
        <taxon>Pseudomonadales</taxon>
        <taxon>Pseudomonadaceae</taxon>
        <taxon>Pseudomonas</taxon>
    </lineage>
</organism>
<dbReference type="InterPro" id="IPR013783">
    <property type="entry name" value="Ig-like_fold"/>
</dbReference>
<sequence>MNNDSLGTSAIPEHVAPENNTPTNNYRRWMTDMAADIAHLKLYQLAIPGAHNSGVDEDGNYHIGQNWAVCQYNDFSSQLAAGARYLDLRLVDSSYKKDIGGKKPTYQFKEIFEFKHGIVSVGRRLSGLVSAVYNFSTENPGEIVIIDFHHYDKGRHYSHTSLQRCLPYFNSIKNRLIPPSASDLSIGEIRQTHPGCNIILCLSHGSPDNWPGGVVRKDQIWSPLSHKWTSDATETNVTSLVAESMRSPPSGYWVLSAAAGSPPKDLRADHPIRTEAFAPGRQNVNILMIDFINGSNARTSVVDPCIALNRLRAADKSSPTTPTNFVVTPKNETIVDGRGQNTLVFSWTPSTDNLGVQSYEIRKNGIFFTSTNTPPQEYQNFPLKNYAFAVRGVDTVGNYSAWSNTFDLIQDTTPPTIPDKIFFTNLHPTYAHIQWEPSIDRAGVVGYEVYLDEKYFTFVEHSNIAPSVNIDKLISTEEYTVKIRAKDINDLYSEFATITIPTRPSLINSQITISRYDETSGNYYGNILWETEVPTTALLVCHVDNPGYTGTYEILPRQVISFPFTSRQIGYLEMKIQLKYGGANFESVLTTFTTQFDLARPEPISNLKITSSSLTTASISWTPSPSAEVKSYAISLNENFPISVPSSVNTYTFEKMPPNQTIIVEVWALNDVDIPSALESITIEPTPPEKPGAPEASQLTDTSATLLWPASEGVQVRYGISLNGTLVAQTDQTEFTITHLRDHTDYLAEIRAFNDAGESDPATVAFKTLLSPPANLRFSQVNGRCRLAWNPVFGKLASHEVSINGQVFTAGAGRYGYNFKLSELSPGPAPHRFTFKVRAQLDGNNSEESVLEKTLVDDVPPTQPGAPVASAITDKGVTLSWEPASDNVGVTAYQIVLNGLFAFTTQDTRHTFNDLVSGAYHHVVVRSQDKDGNVSAPSKRTVFKTTGEAPSPPPSAPSVSVTAETATSLTLEWSPLDGAAGVRISLNEEQWRDVLLLQKVSIPNLFPSVEYTISVSTFDIWGQLSEPTILSHELRDVIPPSAPSNLVVSTSTKDSVMLIWEASTDDIGICNYVIYNNHEYFDRTPLTNYSAIGLMPGTHTFEVLALDLSGNLSEPASIIVDIKDGTAAAL</sequence>
<feature type="domain" description="Fibronectin type-III" evidence="3">
    <location>
        <begin position="690"/>
        <end position="774"/>
    </location>
</feature>
<evidence type="ECO:0000256" key="1">
    <source>
        <dbReference type="ARBA" id="ARBA00022737"/>
    </source>
</evidence>
<dbReference type="Gene3D" id="2.60.40.10">
    <property type="entry name" value="Immunoglobulins"/>
    <property type="match status" value="7"/>
</dbReference>
<dbReference type="Gene3D" id="3.20.20.190">
    <property type="entry name" value="Phosphatidylinositol (PI) phosphodiesterase"/>
    <property type="match status" value="1"/>
</dbReference>
<dbReference type="InterPro" id="IPR017946">
    <property type="entry name" value="PLC-like_Pdiesterase_TIM-brl"/>
</dbReference>
<reference evidence="4 5" key="1">
    <citation type="submission" date="2019-09" db="EMBL/GenBank/DDBJ databases">
        <authorList>
            <person name="Chandra G."/>
            <person name="Truman W A."/>
        </authorList>
    </citation>
    <scope>NUCLEOTIDE SEQUENCE [LARGE SCALE GENOMIC DNA]</scope>
    <source>
        <strain evidence="4">PS833</strain>
    </source>
</reference>
<dbReference type="InterPro" id="IPR050991">
    <property type="entry name" value="ECM_Regulatory_Proteins"/>
</dbReference>
<dbReference type="GO" id="GO:0008081">
    <property type="term" value="F:phosphoric diester hydrolase activity"/>
    <property type="evidence" value="ECO:0007669"/>
    <property type="project" value="InterPro"/>
</dbReference>
<gene>
    <name evidence="4" type="ORF">PS833_00996</name>
</gene>
<dbReference type="InterPro" id="IPR003961">
    <property type="entry name" value="FN3_dom"/>
</dbReference>
<evidence type="ECO:0000313" key="4">
    <source>
        <dbReference type="EMBL" id="VVN79984.1"/>
    </source>
</evidence>
<evidence type="ECO:0000259" key="3">
    <source>
        <dbReference type="PROSITE" id="PS50853"/>
    </source>
</evidence>
<evidence type="ECO:0000313" key="5">
    <source>
        <dbReference type="Proteomes" id="UP000409037"/>
    </source>
</evidence>
<proteinExistence type="predicted"/>
<accession>A0A5E7ATE5</accession>
<feature type="domain" description="Fibronectin type-III" evidence="3">
    <location>
        <begin position="414"/>
        <end position="505"/>
    </location>
</feature>
<dbReference type="GO" id="GO:0006629">
    <property type="term" value="P:lipid metabolic process"/>
    <property type="evidence" value="ECO:0007669"/>
    <property type="project" value="InterPro"/>
</dbReference>
<dbReference type="CDD" id="cd00063">
    <property type="entry name" value="FN3"/>
    <property type="match status" value="5"/>
</dbReference>